<evidence type="ECO:0000256" key="1">
    <source>
        <dbReference type="ARBA" id="ARBA00022729"/>
    </source>
</evidence>
<dbReference type="Gene3D" id="3.40.50.1820">
    <property type="entry name" value="alpha/beta hydrolase"/>
    <property type="match status" value="1"/>
</dbReference>
<dbReference type="InterPro" id="IPR010126">
    <property type="entry name" value="Esterase_phb"/>
</dbReference>
<dbReference type="NCBIfam" id="TIGR01840">
    <property type="entry name" value="esterase_phb"/>
    <property type="match status" value="1"/>
</dbReference>
<gene>
    <name evidence="4" type="ORF">GRI65_00245</name>
</gene>
<accession>A0A845B5F8</accession>
<name>A0A845B5F8_9SPHN</name>
<reference evidence="4 5" key="1">
    <citation type="submission" date="2019-12" db="EMBL/GenBank/DDBJ databases">
        <title>Genomic-based taxomic classification of the family Erythrobacteraceae.</title>
        <authorList>
            <person name="Xu L."/>
        </authorList>
    </citation>
    <scope>NUCLEOTIDE SEQUENCE [LARGE SCALE GENOMIC DNA]</scope>
    <source>
        <strain evidence="4 5">KCTC 42453</strain>
    </source>
</reference>
<evidence type="ECO:0000256" key="3">
    <source>
        <dbReference type="SAM" id="MobiDB-lite"/>
    </source>
</evidence>
<dbReference type="Pfam" id="PF10503">
    <property type="entry name" value="Esterase_PHB"/>
    <property type="match status" value="1"/>
</dbReference>
<proteinExistence type="predicted"/>
<keyword evidence="1" id="KW-0732">Signal</keyword>
<keyword evidence="2" id="KW-0378">Hydrolase</keyword>
<feature type="compositionally biased region" description="Basic and acidic residues" evidence="3">
    <location>
        <begin position="316"/>
        <end position="326"/>
    </location>
</feature>
<dbReference type="AlphaFoldDB" id="A0A845B5F8"/>
<dbReference type="SUPFAM" id="SSF53474">
    <property type="entry name" value="alpha/beta-Hydrolases"/>
    <property type="match status" value="2"/>
</dbReference>
<dbReference type="EMBL" id="WTYL01000001">
    <property type="protein sequence ID" value="MXP42879.1"/>
    <property type="molecule type" value="Genomic_DNA"/>
</dbReference>
<evidence type="ECO:0000313" key="4">
    <source>
        <dbReference type="EMBL" id="MXP42879.1"/>
    </source>
</evidence>
<feature type="region of interest" description="Disordered" evidence="3">
    <location>
        <begin position="313"/>
        <end position="355"/>
    </location>
</feature>
<dbReference type="InterPro" id="IPR050955">
    <property type="entry name" value="Plant_Biomass_Hydrol_Est"/>
</dbReference>
<sequence>MPFSRFGLARNPLAGGAPRSTILTKLEGFGTNPGNLGGWYFSPAPNTAKRALVVVLHGCTQDARGFDEGSGWSALAEMYDFALVFPEQQRANNPNLCFNWFSPADSSRGAGETLSIAQMIDAMIEHHNVDPQRVYITGLSAGGAMTSIMLATYPEKFAGGAILAGLPHGAAASVAEALQQMKAHSPSHRTSGRSIEAAAGHSGNWPAISIWHGTADAIVDVSNADAILKQWLEVHRLAGPPDETDTVDSHPHKVWRDDAGKLAVEEYRVTGMGHGVPLAAGGESGFGTPGAFMIEAGISATVHSARTWGLLAGEPRALRKKPDLDTKPQMPSAPRSGSSTQQVIEDALRAAGLMK</sequence>
<dbReference type="PANTHER" id="PTHR43037">
    <property type="entry name" value="UNNAMED PRODUCT-RELATED"/>
    <property type="match status" value="1"/>
</dbReference>
<dbReference type="GO" id="GO:0005576">
    <property type="term" value="C:extracellular region"/>
    <property type="evidence" value="ECO:0007669"/>
    <property type="project" value="InterPro"/>
</dbReference>
<dbReference type="OrthoDB" id="9767239at2"/>
<dbReference type="PANTHER" id="PTHR43037:SF1">
    <property type="entry name" value="BLL1128 PROTEIN"/>
    <property type="match status" value="1"/>
</dbReference>
<dbReference type="GO" id="GO:0016787">
    <property type="term" value="F:hydrolase activity"/>
    <property type="evidence" value="ECO:0007669"/>
    <property type="project" value="UniProtKB-KW"/>
</dbReference>
<protein>
    <submittedName>
        <fullName evidence="4">PHB depolymerase family esterase</fullName>
    </submittedName>
</protein>
<evidence type="ECO:0000313" key="5">
    <source>
        <dbReference type="Proteomes" id="UP000431922"/>
    </source>
</evidence>
<organism evidence="4 5">
    <name type="scientific">Allopontixanthobacter sediminis</name>
    <dbReference type="NCBI Taxonomy" id="1689985"/>
    <lineage>
        <taxon>Bacteria</taxon>
        <taxon>Pseudomonadati</taxon>
        <taxon>Pseudomonadota</taxon>
        <taxon>Alphaproteobacteria</taxon>
        <taxon>Sphingomonadales</taxon>
        <taxon>Erythrobacteraceae</taxon>
        <taxon>Allopontixanthobacter</taxon>
    </lineage>
</organism>
<keyword evidence="5" id="KW-1185">Reference proteome</keyword>
<dbReference type="RefSeq" id="WP_160754544.1">
    <property type="nucleotide sequence ID" value="NZ_WTYL01000001.1"/>
</dbReference>
<comment type="caution">
    <text evidence="4">The sequence shown here is derived from an EMBL/GenBank/DDBJ whole genome shotgun (WGS) entry which is preliminary data.</text>
</comment>
<dbReference type="Proteomes" id="UP000431922">
    <property type="component" value="Unassembled WGS sequence"/>
</dbReference>
<evidence type="ECO:0000256" key="2">
    <source>
        <dbReference type="ARBA" id="ARBA00022801"/>
    </source>
</evidence>
<dbReference type="InterPro" id="IPR029058">
    <property type="entry name" value="AB_hydrolase_fold"/>
</dbReference>